<keyword evidence="4" id="KW-0479">Metal-binding</keyword>
<evidence type="ECO:0000256" key="4">
    <source>
        <dbReference type="ARBA" id="ARBA00022723"/>
    </source>
</evidence>
<dbReference type="PANTHER" id="PTHR12001:SF85">
    <property type="entry name" value="SHORT CHAIN ISOPRENYL DIPHOSPHATE SYNTHASE"/>
    <property type="match status" value="1"/>
</dbReference>
<comment type="similarity">
    <text evidence="2 6">Belongs to the FPP/GGPP synthase family.</text>
</comment>
<keyword evidence="5" id="KW-0460">Magnesium</keyword>
<keyword evidence="3 6" id="KW-0808">Transferase</keyword>
<dbReference type="EMBL" id="WPCR01000001">
    <property type="protein sequence ID" value="NHM13422.1"/>
    <property type="molecule type" value="Genomic_DNA"/>
</dbReference>
<dbReference type="InterPro" id="IPR033749">
    <property type="entry name" value="Polyprenyl_synt_CS"/>
</dbReference>
<proteinExistence type="inferred from homology"/>
<reference evidence="8" key="2">
    <citation type="submission" date="2021-04" db="EMBL/GenBank/DDBJ databases">
        <title>Novel species in family Eggerthellaceae.</title>
        <authorList>
            <person name="Zhang G."/>
        </authorList>
    </citation>
    <scope>NUCLEOTIDE SEQUENCE</scope>
    <source>
        <strain evidence="8">Zg-886</strain>
    </source>
</reference>
<dbReference type="Proteomes" id="UP000671910">
    <property type="component" value="Chromosome"/>
</dbReference>
<dbReference type="CDD" id="cd00685">
    <property type="entry name" value="Trans_IPPS_HT"/>
    <property type="match status" value="1"/>
</dbReference>
<keyword evidence="9" id="KW-1185">Reference proteome</keyword>
<evidence type="ECO:0000256" key="3">
    <source>
        <dbReference type="ARBA" id="ARBA00022679"/>
    </source>
</evidence>
<accession>A0A9E6MQE9</accession>
<dbReference type="SFLD" id="SFLDS00005">
    <property type="entry name" value="Isoprenoid_Synthase_Type_I"/>
    <property type="match status" value="1"/>
</dbReference>
<reference evidence="7 9" key="1">
    <citation type="submission" date="2019-11" db="EMBL/GenBank/DDBJ databases">
        <title>Eggerthellaceae novel genus isolated from the rectal contents of marmort.</title>
        <authorList>
            <person name="Zhang G."/>
        </authorList>
    </citation>
    <scope>NUCLEOTIDE SEQUENCE [LARGE SCALE GENOMIC DNA]</scope>
    <source>
        <strain evidence="9">zg-886</strain>
        <strain evidence="7">Zg-886</strain>
    </source>
</reference>
<evidence type="ECO:0000256" key="6">
    <source>
        <dbReference type="RuleBase" id="RU004466"/>
    </source>
</evidence>
<dbReference type="Pfam" id="PF00348">
    <property type="entry name" value="polyprenyl_synt"/>
    <property type="match status" value="1"/>
</dbReference>
<dbReference type="AlphaFoldDB" id="A0A9E6MQE9"/>
<evidence type="ECO:0000313" key="10">
    <source>
        <dbReference type="Proteomes" id="UP000671910"/>
    </source>
</evidence>
<evidence type="ECO:0000313" key="9">
    <source>
        <dbReference type="Proteomes" id="UP000636394"/>
    </source>
</evidence>
<dbReference type="SUPFAM" id="SSF48576">
    <property type="entry name" value="Terpenoid synthases"/>
    <property type="match status" value="1"/>
</dbReference>
<dbReference type="PROSITE" id="PS00723">
    <property type="entry name" value="POLYPRENYL_SYNTHASE_1"/>
    <property type="match status" value="1"/>
</dbReference>
<evidence type="ECO:0000256" key="2">
    <source>
        <dbReference type="ARBA" id="ARBA00006706"/>
    </source>
</evidence>
<dbReference type="Proteomes" id="UP000636394">
    <property type="component" value="Unassembled WGS sequence"/>
</dbReference>
<dbReference type="GO" id="GO:0008299">
    <property type="term" value="P:isoprenoid biosynthetic process"/>
    <property type="evidence" value="ECO:0007669"/>
    <property type="project" value="InterPro"/>
</dbReference>
<evidence type="ECO:0000313" key="8">
    <source>
        <dbReference type="EMBL" id="QTU84498.1"/>
    </source>
</evidence>
<evidence type="ECO:0000256" key="5">
    <source>
        <dbReference type="ARBA" id="ARBA00022842"/>
    </source>
</evidence>
<comment type="cofactor">
    <cofactor evidence="1">
        <name>Mg(2+)</name>
        <dbReference type="ChEBI" id="CHEBI:18420"/>
    </cofactor>
</comment>
<dbReference type="InterPro" id="IPR000092">
    <property type="entry name" value="Polyprenyl_synt"/>
</dbReference>
<name>A0A9E6MQE9_9ACTN</name>
<dbReference type="GO" id="GO:0004659">
    <property type="term" value="F:prenyltransferase activity"/>
    <property type="evidence" value="ECO:0007669"/>
    <property type="project" value="InterPro"/>
</dbReference>
<gene>
    <name evidence="7" type="ORF">GMI68_01325</name>
    <name evidence="8" type="ORF">J7S26_00775</name>
</gene>
<dbReference type="EMBL" id="CP072829">
    <property type="protein sequence ID" value="QTU84498.1"/>
    <property type="molecule type" value="Genomic_DNA"/>
</dbReference>
<sequence length="350" mass="37787">METINDIIGDIPSAFTFDDFLSAYARRVGDLVNVYIPRGAHPDMDRYLYDPLKDFSKNGGKRHRPLICFAACKAVGGDMALATSAAAAIEHFHTAALIHDDIADEGELRRGKPCMHLTEGVGLAINVGDLALSTVNGTVVDDPALSDATKVRVISELIAMTRRTIEGQALDIGWARDGRYDVTPEDYLAMATHKTAHYSGATPLAVGAIIGGGTDEQVEALRTYGLATGLAFQIQDDLLNLIGMEESTKKDFRNDITEGKRTLVVVHALANGSEAQRARLVEILSARTKDAAQLSEAVDIMEAVGSIEYARGYAQQLTDDAKAQLVAALDPSPARDVLLSMADWFVTRLR</sequence>
<dbReference type="GO" id="GO:0046872">
    <property type="term" value="F:metal ion binding"/>
    <property type="evidence" value="ECO:0007669"/>
    <property type="project" value="UniProtKB-KW"/>
</dbReference>
<organism evidence="8 10">
    <name type="scientific">Xiamenia xianingshaonis</name>
    <dbReference type="NCBI Taxonomy" id="2682776"/>
    <lineage>
        <taxon>Bacteria</taxon>
        <taxon>Bacillati</taxon>
        <taxon>Actinomycetota</taxon>
        <taxon>Coriobacteriia</taxon>
        <taxon>Eggerthellales</taxon>
        <taxon>Eggerthellaceae</taxon>
        <taxon>Xiamenia</taxon>
    </lineage>
</organism>
<dbReference type="RefSeq" id="WP_166338250.1">
    <property type="nucleotide sequence ID" value="NZ_CP072829.1"/>
</dbReference>
<dbReference type="PANTHER" id="PTHR12001">
    <property type="entry name" value="GERANYLGERANYL PYROPHOSPHATE SYNTHASE"/>
    <property type="match status" value="1"/>
</dbReference>
<dbReference type="InterPro" id="IPR008949">
    <property type="entry name" value="Isoprenoid_synthase_dom_sf"/>
</dbReference>
<protein>
    <submittedName>
        <fullName evidence="8">Polyprenyl synthetase family protein</fullName>
    </submittedName>
</protein>
<evidence type="ECO:0000313" key="7">
    <source>
        <dbReference type="EMBL" id="NHM13422.1"/>
    </source>
</evidence>
<dbReference type="SFLD" id="SFLDG01017">
    <property type="entry name" value="Polyprenyl_Transferase_Like"/>
    <property type="match status" value="1"/>
</dbReference>
<dbReference type="Gene3D" id="1.10.600.10">
    <property type="entry name" value="Farnesyl Diphosphate Synthase"/>
    <property type="match status" value="1"/>
</dbReference>
<evidence type="ECO:0000256" key="1">
    <source>
        <dbReference type="ARBA" id="ARBA00001946"/>
    </source>
</evidence>
<dbReference type="KEGG" id="ebz:J7S26_00775"/>